<sequence>MIGNRHANGATADDQSFDMGFHGRFLRGPALSSDSLTQARGVPPDACGRKATCRRGPRANARGGAGFRRARSRSVDRPRRNPCGAARVERAQTGRDVPGHDERETVMKKVLLTTAMGMMLALPLAAQTVPAATGTETAPQVFFDRVGAGVKASDLVGKRVYAAKTLTGTEAALEKPADDWEDVGEVSDLVIDPAGDIEAALVDVGGFLGIGEKTVAVNMEALHLVPDAATAGRFFVVMQGDRAALEAAPAYAAVEPGTTEARNAAGSLPVTDITALSADVLTGKPVYGIGDAKLGEVSDVVAGADGTTEKVIVDVGGVLGIGAKPVALSPAQIEVKPATDGGEMTLHVAATEEELTAMPEYKG</sequence>
<protein>
    <submittedName>
        <fullName evidence="3">PRC-barrel domain containing protein</fullName>
    </submittedName>
</protein>
<dbReference type="InterPro" id="IPR027275">
    <property type="entry name" value="PRC-brl_dom"/>
</dbReference>
<feature type="compositionally biased region" description="Basic and acidic residues" evidence="1">
    <location>
        <begin position="87"/>
        <end position="102"/>
    </location>
</feature>
<organism evidence="3 4">
    <name type="scientific">Paenirhodobacter hankyongi</name>
    <dbReference type="NCBI Taxonomy" id="2294033"/>
    <lineage>
        <taxon>Bacteria</taxon>
        <taxon>Pseudomonadati</taxon>
        <taxon>Pseudomonadota</taxon>
        <taxon>Alphaproteobacteria</taxon>
        <taxon>Rhodobacterales</taxon>
        <taxon>Rhodobacter group</taxon>
        <taxon>Paenirhodobacter</taxon>
    </lineage>
</organism>
<feature type="region of interest" description="Disordered" evidence="1">
    <location>
        <begin position="32"/>
        <end position="102"/>
    </location>
</feature>
<reference evidence="3 4" key="1">
    <citation type="submission" date="2018-10" db="EMBL/GenBank/DDBJ databases">
        <title>Rhodobacter sp . BO-81.</title>
        <authorList>
            <person name="Im W.T."/>
        </authorList>
    </citation>
    <scope>NUCLEOTIDE SEQUENCE [LARGE SCALE GENOMIC DNA]</scope>
    <source>
        <strain evidence="3 4">BO-81</strain>
    </source>
</reference>
<dbReference type="AlphaFoldDB" id="A0A421BSZ7"/>
<evidence type="ECO:0000259" key="2">
    <source>
        <dbReference type="Pfam" id="PF05239"/>
    </source>
</evidence>
<name>A0A421BSZ7_9RHOB</name>
<dbReference type="PANTHER" id="PTHR36505">
    <property type="entry name" value="BLR1072 PROTEIN"/>
    <property type="match status" value="1"/>
</dbReference>
<dbReference type="SUPFAM" id="SSF50346">
    <property type="entry name" value="PRC-barrel domain"/>
    <property type="match status" value="2"/>
</dbReference>
<feature type="domain" description="PRC-barrel" evidence="2">
    <location>
        <begin position="151"/>
        <end position="225"/>
    </location>
</feature>
<gene>
    <name evidence="3" type="ORF">DYS74_05990</name>
</gene>
<dbReference type="InterPro" id="IPR011033">
    <property type="entry name" value="PRC_barrel-like_sf"/>
</dbReference>
<feature type="domain" description="PRC-barrel" evidence="2">
    <location>
        <begin position="281"/>
        <end position="331"/>
    </location>
</feature>
<evidence type="ECO:0000313" key="4">
    <source>
        <dbReference type="Proteomes" id="UP000279673"/>
    </source>
</evidence>
<dbReference type="EMBL" id="RCHI01000004">
    <property type="protein sequence ID" value="RLL71426.1"/>
    <property type="molecule type" value="Genomic_DNA"/>
</dbReference>
<evidence type="ECO:0000313" key="3">
    <source>
        <dbReference type="EMBL" id="RLL71426.1"/>
    </source>
</evidence>
<dbReference type="Pfam" id="PF05239">
    <property type="entry name" value="PRC"/>
    <property type="match status" value="2"/>
</dbReference>
<proteinExistence type="predicted"/>
<comment type="caution">
    <text evidence="3">The sequence shown here is derived from an EMBL/GenBank/DDBJ whole genome shotgun (WGS) entry which is preliminary data.</text>
</comment>
<dbReference type="PANTHER" id="PTHR36505:SF1">
    <property type="entry name" value="BLR1072 PROTEIN"/>
    <property type="match status" value="1"/>
</dbReference>
<keyword evidence="4" id="KW-1185">Reference proteome</keyword>
<dbReference type="Proteomes" id="UP000279673">
    <property type="component" value="Unassembled WGS sequence"/>
</dbReference>
<accession>A0A421BSZ7</accession>
<dbReference type="Gene3D" id="2.30.30.240">
    <property type="entry name" value="PRC-barrel domain"/>
    <property type="match status" value="2"/>
</dbReference>
<evidence type="ECO:0000256" key="1">
    <source>
        <dbReference type="SAM" id="MobiDB-lite"/>
    </source>
</evidence>